<dbReference type="GO" id="GO:0005524">
    <property type="term" value="F:ATP binding"/>
    <property type="evidence" value="ECO:0007669"/>
    <property type="project" value="UniProtKB-KW"/>
</dbReference>
<feature type="domain" description="Signal transduction histidine kinase subgroup 3 dimerisation and phosphoacceptor" evidence="10">
    <location>
        <begin position="194"/>
        <end position="260"/>
    </location>
</feature>
<keyword evidence="4 12" id="KW-0808">Transferase</keyword>
<evidence type="ECO:0000259" key="11">
    <source>
        <dbReference type="Pfam" id="PF23539"/>
    </source>
</evidence>
<feature type="transmembrane region" description="Helical" evidence="9">
    <location>
        <begin position="101"/>
        <end position="119"/>
    </location>
</feature>
<keyword evidence="13" id="KW-1185">Reference proteome</keyword>
<gene>
    <name evidence="12" type="primary">desK_4</name>
    <name evidence="12" type="ORF">A3Q41_02839</name>
</gene>
<evidence type="ECO:0000256" key="6">
    <source>
        <dbReference type="ARBA" id="ARBA00022777"/>
    </source>
</evidence>
<keyword evidence="9" id="KW-1133">Transmembrane helix</keyword>
<dbReference type="InterPro" id="IPR011712">
    <property type="entry name" value="Sig_transdc_His_kin_sub3_dim/P"/>
</dbReference>
<evidence type="ECO:0000256" key="9">
    <source>
        <dbReference type="SAM" id="Phobius"/>
    </source>
</evidence>
<evidence type="ECO:0000256" key="7">
    <source>
        <dbReference type="ARBA" id="ARBA00022840"/>
    </source>
</evidence>
<evidence type="ECO:0000256" key="2">
    <source>
        <dbReference type="ARBA" id="ARBA00012438"/>
    </source>
</evidence>
<dbReference type="KEGG" id="rhs:A3Q41_02839"/>
<comment type="catalytic activity">
    <reaction evidence="1">
        <text>ATP + protein L-histidine = ADP + protein N-phospho-L-histidine.</text>
        <dbReference type="EC" id="2.7.13.3"/>
    </reaction>
</comment>
<dbReference type="Proteomes" id="UP000076038">
    <property type="component" value="Chromosome"/>
</dbReference>
<dbReference type="Gene3D" id="3.30.565.10">
    <property type="entry name" value="Histidine kinase-like ATPase, C-terminal domain"/>
    <property type="match status" value="1"/>
</dbReference>
<dbReference type="InterPro" id="IPR036890">
    <property type="entry name" value="HATPase_C_sf"/>
</dbReference>
<dbReference type="GO" id="GO:0000155">
    <property type="term" value="F:phosphorelay sensor kinase activity"/>
    <property type="evidence" value="ECO:0007669"/>
    <property type="project" value="InterPro"/>
</dbReference>
<feature type="transmembrane region" description="Helical" evidence="9">
    <location>
        <begin position="62"/>
        <end position="89"/>
    </location>
</feature>
<dbReference type="RefSeq" id="WP_048319479.1">
    <property type="nucleotide sequence ID" value="NZ_CP015220.1"/>
</dbReference>
<dbReference type="PANTHER" id="PTHR24421">
    <property type="entry name" value="NITRATE/NITRITE SENSOR PROTEIN NARX-RELATED"/>
    <property type="match status" value="1"/>
</dbReference>
<dbReference type="InterPro" id="IPR055558">
    <property type="entry name" value="DUF7134"/>
</dbReference>
<keyword evidence="7" id="KW-0067">ATP-binding</keyword>
<keyword evidence="3" id="KW-0597">Phosphoprotein</keyword>
<keyword evidence="6 12" id="KW-0418">Kinase</keyword>
<protein>
    <recommendedName>
        <fullName evidence="2">histidine kinase</fullName>
        <ecNumber evidence="2">2.7.13.3</ecNumber>
    </recommendedName>
</protein>
<dbReference type="SUPFAM" id="SSF55874">
    <property type="entry name" value="ATPase domain of HSP90 chaperone/DNA topoisomerase II/histidine kinase"/>
    <property type="match status" value="1"/>
</dbReference>
<reference evidence="13" key="2">
    <citation type="submission" date="2016-04" db="EMBL/GenBank/DDBJ databases">
        <title>Complete Genome and Plasmid Sequences for Rhodococcus fascians D188 and Draft Sequences for Rhodococcus spp. Isolates PBTS 1 and PBTS 2.</title>
        <authorList>
            <person name="Stamer R."/>
            <person name="Vereecke D."/>
            <person name="Zhang Y."/>
            <person name="Schilkey F."/>
            <person name="Devitt N."/>
            <person name="Randall J."/>
        </authorList>
    </citation>
    <scope>NUCLEOTIDE SEQUENCE [LARGE SCALE GENOMIC DNA]</scope>
    <source>
        <strain evidence="13">PBTS2</strain>
    </source>
</reference>
<name>A0A143QNR1_RHOFA</name>
<proteinExistence type="predicted"/>
<evidence type="ECO:0000313" key="12">
    <source>
        <dbReference type="EMBL" id="AMY24132.1"/>
    </source>
</evidence>
<dbReference type="EC" id="2.7.13.3" evidence="2"/>
<feature type="transmembrane region" description="Helical" evidence="9">
    <location>
        <begin position="20"/>
        <end position="50"/>
    </location>
</feature>
<evidence type="ECO:0000256" key="1">
    <source>
        <dbReference type="ARBA" id="ARBA00000085"/>
    </source>
</evidence>
<keyword evidence="8" id="KW-0902">Two-component regulatory system</keyword>
<keyword evidence="9" id="KW-0812">Transmembrane</keyword>
<dbReference type="Pfam" id="PF07730">
    <property type="entry name" value="HisKA_3"/>
    <property type="match status" value="1"/>
</dbReference>
<dbReference type="GO" id="GO:0016020">
    <property type="term" value="C:membrane"/>
    <property type="evidence" value="ECO:0007669"/>
    <property type="project" value="InterPro"/>
</dbReference>
<keyword evidence="5" id="KW-0547">Nucleotide-binding</keyword>
<evidence type="ECO:0000256" key="5">
    <source>
        <dbReference type="ARBA" id="ARBA00022741"/>
    </source>
</evidence>
<dbReference type="CDD" id="cd16917">
    <property type="entry name" value="HATPase_UhpB-NarQ-NarX-like"/>
    <property type="match status" value="1"/>
</dbReference>
<sequence length="399" mass="41833">MLRKLSISRQVLDAAYAVVFVLLLLASTVNGVAGTAGVGVLVGFGVALAIRRRSPRWSLALAWMLAVVQMVTGVLPLSADTAIFAILYCTAAYGDNVVRRLGLASAVGGGVIAALYLAYVDGNPFGPPTEEGYQEPRIAQFALLLAGLWAMLGLSWALGRLAYARRTAIESAHARELAEVHQARAEHEVAIEQERNRIARDMHDIVAHSLAVVIAQADGARYVRAVDPAAVDTALTTISDTARAALSDVRVLLGQLRHSQGDLPNPTSEDLDRLLASMRATGLQIDATIDTTGSSLGAGAHLALYRIAQESLTNALRHGDPDEPVSVTIESDSAGVELTVRNSVRPGRSVTESSGHGVAGMKERAGLSGGTCIASGDDSSWTVTAWLPAASEASKGKVS</sequence>
<evidence type="ECO:0000313" key="13">
    <source>
        <dbReference type="Proteomes" id="UP000076038"/>
    </source>
</evidence>
<dbReference type="GO" id="GO:0046983">
    <property type="term" value="F:protein dimerization activity"/>
    <property type="evidence" value="ECO:0007669"/>
    <property type="project" value="InterPro"/>
</dbReference>
<keyword evidence="9" id="KW-0472">Membrane</keyword>
<dbReference type="Gene3D" id="1.20.5.1930">
    <property type="match status" value="1"/>
</dbReference>
<accession>A0A143QNR1</accession>
<dbReference type="InterPro" id="IPR050482">
    <property type="entry name" value="Sensor_HK_TwoCompSys"/>
</dbReference>
<evidence type="ECO:0000256" key="3">
    <source>
        <dbReference type="ARBA" id="ARBA00022553"/>
    </source>
</evidence>
<dbReference type="AlphaFoldDB" id="A0A143QNR1"/>
<dbReference type="OrthoDB" id="227596at2"/>
<organism evidence="12 13">
    <name type="scientific">Rhodococcoides fascians</name>
    <name type="common">Rhodococcus fascians</name>
    <dbReference type="NCBI Taxonomy" id="1828"/>
    <lineage>
        <taxon>Bacteria</taxon>
        <taxon>Bacillati</taxon>
        <taxon>Actinomycetota</taxon>
        <taxon>Actinomycetes</taxon>
        <taxon>Mycobacteriales</taxon>
        <taxon>Nocardiaceae</taxon>
        <taxon>Rhodococcoides</taxon>
    </lineage>
</organism>
<feature type="domain" description="DUF7134" evidence="11">
    <location>
        <begin position="9"/>
        <end position="166"/>
    </location>
</feature>
<dbReference type="Pfam" id="PF23539">
    <property type="entry name" value="DUF7134"/>
    <property type="match status" value="1"/>
</dbReference>
<dbReference type="EMBL" id="CP015220">
    <property type="protein sequence ID" value="AMY24132.1"/>
    <property type="molecule type" value="Genomic_DNA"/>
</dbReference>
<evidence type="ECO:0000259" key="10">
    <source>
        <dbReference type="Pfam" id="PF07730"/>
    </source>
</evidence>
<evidence type="ECO:0000256" key="8">
    <source>
        <dbReference type="ARBA" id="ARBA00023012"/>
    </source>
</evidence>
<dbReference type="PANTHER" id="PTHR24421:SF10">
    <property type="entry name" value="NITRATE_NITRITE SENSOR PROTEIN NARQ"/>
    <property type="match status" value="1"/>
</dbReference>
<dbReference type="PATRIC" id="fig|1653479.3.peg.2868"/>
<reference evidence="12 13" key="1">
    <citation type="journal article" date="2016" name="Genome Announc.">
        <title>Complete Genome and Plasmid Sequences for Rhodococcus fascians D188 and Draft Sequences for Rhodococcus Isolates PBTS 1 and PBTS 2.</title>
        <authorList>
            <person name="Stamler R.A."/>
            <person name="Vereecke D."/>
            <person name="Zhang Y."/>
            <person name="Schilkey F."/>
            <person name="Devitt N."/>
            <person name="Randall J.J."/>
        </authorList>
    </citation>
    <scope>NUCLEOTIDE SEQUENCE [LARGE SCALE GENOMIC DNA]</scope>
    <source>
        <strain evidence="12 13">PBTS2</strain>
    </source>
</reference>
<feature type="transmembrane region" description="Helical" evidence="9">
    <location>
        <begin position="139"/>
        <end position="158"/>
    </location>
</feature>
<evidence type="ECO:0000256" key="4">
    <source>
        <dbReference type="ARBA" id="ARBA00022679"/>
    </source>
</evidence>